<protein>
    <submittedName>
        <fullName evidence="12">Alpha-L-glutamate ligase</fullName>
    </submittedName>
    <submittedName>
        <fullName evidence="13">SSU ribosomal protein S6P modification protein</fullName>
    </submittedName>
</protein>
<dbReference type="EMBL" id="JPJI01000032">
    <property type="protein sequence ID" value="KEZ92190.1"/>
    <property type="molecule type" value="Genomic_DNA"/>
</dbReference>
<reference evidence="12 14" key="1">
    <citation type="submission" date="2014-07" db="EMBL/GenBank/DDBJ databases">
        <title>Draft genome sequence of Nonlabens ulvanivorans, an ulvan degrading bacterium.</title>
        <authorList>
            <person name="Kopel M."/>
            <person name="Helbert W."/>
            <person name="Henrissat B."/>
            <person name="Doniger T."/>
            <person name="Banin E."/>
        </authorList>
    </citation>
    <scope>NUCLEOTIDE SEQUENCE [LARGE SCALE GENOMIC DNA]</scope>
    <source>
        <strain evidence="12 14">PLR</strain>
    </source>
</reference>
<dbReference type="Gene3D" id="3.40.50.20">
    <property type="match status" value="1"/>
</dbReference>
<reference evidence="13 15" key="2">
    <citation type="submission" date="2018-03" db="EMBL/GenBank/DDBJ databases">
        <title>Genomic Encyclopedia of Archaeal and Bacterial Type Strains, Phase II (KMG-II): from individual species to whole genera.</title>
        <authorList>
            <person name="Goeker M."/>
        </authorList>
    </citation>
    <scope>NUCLEOTIDE SEQUENCE [LARGE SCALE GENOMIC DNA]</scope>
    <source>
        <strain evidence="13 15">DSM 22727</strain>
    </source>
</reference>
<name>A0A084JTA6_NONUL</name>
<comment type="caution">
    <text evidence="12">The sequence shown here is derived from an EMBL/GenBank/DDBJ whole genome shotgun (WGS) entry which is preliminary data.</text>
</comment>
<dbReference type="GO" id="GO:0046872">
    <property type="term" value="F:metal ion binding"/>
    <property type="evidence" value="ECO:0007669"/>
    <property type="project" value="UniProtKB-KW"/>
</dbReference>
<keyword evidence="3 12" id="KW-0436">Ligase</keyword>
<keyword evidence="6 10" id="KW-0067">ATP-binding</keyword>
<dbReference type="AlphaFoldDB" id="A0A084JTA6"/>
<dbReference type="EMBL" id="PVNA01000001">
    <property type="protein sequence ID" value="PRX15019.1"/>
    <property type="molecule type" value="Genomic_DNA"/>
</dbReference>
<dbReference type="InterPro" id="IPR013651">
    <property type="entry name" value="ATP-grasp_RimK-type"/>
</dbReference>
<keyword evidence="7" id="KW-0460">Magnesium</keyword>
<evidence type="ECO:0000313" key="12">
    <source>
        <dbReference type="EMBL" id="KEZ92190.1"/>
    </source>
</evidence>
<evidence type="ECO:0000256" key="2">
    <source>
        <dbReference type="ARBA" id="ARBA00001946"/>
    </source>
</evidence>
<evidence type="ECO:0000259" key="11">
    <source>
        <dbReference type="PROSITE" id="PS50975"/>
    </source>
</evidence>
<dbReference type="RefSeq" id="WP_036582718.1">
    <property type="nucleotide sequence ID" value="NZ_JBDUVK010000016.1"/>
</dbReference>
<evidence type="ECO:0000256" key="3">
    <source>
        <dbReference type="ARBA" id="ARBA00022598"/>
    </source>
</evidence>
<dbReference type="InterPro" id="IPR011761">
    <property type="entry name" value="ATP-grasp"/>
</dbReference>
<dbReference type="GO" id="GO:0005737">
    <property type="term" value="C:cytoplasm"/>
    <property type="evidence" value="ECO:0007669"/>
    <property type="project" value="TreeGrafter"/>
</dbReference>
<dbReference type="Gene3D" id="3.30.470.20">
    <property type="entry name" value="ATP-grasp fold, B domain"/>
    <property type="match status" value="1"/>
</dbReference>
<evidence type="ECO:0000256" key="7">
    <source>
        <dbReference type="ARBA" id="ARBA00022842"/>
    </source>
</evidence>
<dbReference type="GO" id="GO:0005524">
    <property type="term" value="F:ATP binding"/>
    <property type="evidence" value="ECO:0007669"/>
    <property type="project" value="UniProtKB-UniRule"/>
</dbReference>
<dbReference type="InterPro" id="IPR013815">
    <property type="entry name" value="ATP_grasp_subdomain_1"/>
</dbReference>
<proteinExistence type="predicted"/>
<dbReference type="PANTHER" id="PTHR21621">
    <property type="entry name" value="RIBOSOMAL PROTEIN S6 MODIFICATION PROTEIN"/>
    <property type="match status" value="1"/>
</dbReference>
<evidence type="ECO:0000313" key="14">
    <source>
        <dbReference type="Proteomes" id="UP000028531"/>
    </source>
</evidence>
<dbReference type="NCBIfam" id="NF007764">
    <property type="entry name" value="PRK10446.1"/>
    <property type="match status" value="1"/>
</dbReference>
<sequence>MKINILSRGKTLYSTQRMVEEAEAAGHQVKVIDPLKCDIKLERQKPSVYYKGEKLDKPDAIIPRIGASITFYGTAIVRQFEAMNCFTTVSSQALVRSRDKLQSLQRLSSAGVGMPKTVFTNFGKHTDAILKMVDGPPVVIKVLEGTQGIGVNLAEDFDSAQTILEAYNTMQSRVIVQEFIKEAGGADLRAFVVGNRVVGAMKRQAMEGEFRSNLHRGGSAKQIKLSKEEELTAIGAAKSLGLGVCGVDLLQSARGPLVLEVNSSPGLEGIEGATNYNIAREIIKFIEQSV</sequence>
<organism evidence="12 14">
    <name type="scientific">Nonlabens ulvanivorans</name>
    <name type="common">Persicivirga ulvanivorans</name>
    <dbReference type="NCBI Taxonomy" id="906888"/>
    <lineage>
        <taxon>Bacteria</taxon>
        <taxon>Pseudomonadati</taxon>
        <taxon>Bacteroidota</taxon>
        <taxon>Flavobacteriia</taxon>
        <taxon>Flavobacteriales</taxon>
        <taxon>Flavobacteriaceae</taxon>
        <taxon>Nonlabens</taxon>
    </lineage>
</organism>
<dbReference type="InterPro" id="IPR041107">
    <property type="entry name" value="Rimk_N"/>
</dbReference>
<dbReference type="Pfam" id="PF18030">
    <property type="entry name" value="Rimk_N"/>
    <property type="match status" value="1"/>
</dbReference>
<feature type="domain" description="ATP-grasp" evidence="11">
    <location>
        <begin position="104"/>
        <end position="287"/>
    </location>
</feature>
<keyword evidence="8" id="KW-0648">Protein biosynthesis</keyword>
<keyword evidence="15" id="KW-1185">Reference proteome</keyword>
<evidence type="ECO:0000256" key="1">
    <source>
        <dbReference type="ARBA" id="ARBA00001936"/>
    </source>
</evidence>
<accession>A0A084JTA6</accession>
<comment type="cofactor">
    <cofactor evidence="1">
        <name>Mn(2+)</name>
        <dbReference type="ChEBI" id="CHEBI:29035"/>
    </cofactor>
</comment>
<dbReference type="PROSITE" id="PS50975">
    <property type="entry name" value="ATP_GRASP"/>
    <property type="match status" value="1"/>
</dbReference>
<dbReference type="Pfam" id="PF08443">
    <property type="entry name" value="RimK"/>
    <property type="match status" value="1"/>
</dbReference>
<keyword evidence="4" id="KW-0479">Metal-binding</keyword>
<evidence type="ECO:0000256" key="4">
    <source>
        <dbReference type="ARBA" id="ARBA00022723"/>
    </source>
</evidence>
<keyword evidence="9" id="KW-0464">Manganese</keyword>
<dbReference type="PANTHER" id="PTHR21621:SF7">
    <property type="entry name" value="RIBOSOMAL PROTEIN BS6--L-GLUTAMATE LIGASE"/>
    <property type="match status" value="1"/>
</dbReference>
<comment type="cofactor">
    <cofactor evidence="2">
        <name>Mg(2+)</name>
        <dbReference type="ChEBI" id="CHEBI:18420"/>
    </cofactor>
</comment>
<dbReference type="Gene3D" id="3.30.1490.20">
    <property type="entry name" value="ATP-grasp fold, A domain"/>
    <property type="match status" value="1"/>
</dbReference>
<dbReference type="NCBIfam" id="TIGR00768">
    <property type="entry name" value="rimK_fam"/>
    <property type="match status" value="1"/>
</dbReference>
<dbReference type="OrthoDB" id="3865600at2"/>
<keyword evidence="5 10" id="KW-0547">Nucleotide-binding</keyword>
<dbReference type="SUPFAM" id="SSF56059">
    <property type="entry name" value="Glutathione synthetase ATP-binding domain-like"/>
    <property type="match status" value="1"/>
</dbReference>
<evidence type="ECO:0000256" key="9">
    <source>
        <dbReference type="ARBA" id="ARBA00023211"/>
    </source>
</evidence>
<dbReference type="GO" id="GO:0018169">
    <property type="term" value="F:ribosomal S6-glutamic acid ligase activity"/>
    <property type="evidence" value="ECO:0007669"/>
    <property type="project" value="TreeGrafter"/>
</dbReference>
<dbReference type="GO" id="GO:0009432">
    <property type="term" value="P:SOS response"/>
    <property type="evidence" value="ECO:0007669"/>
    <property type="project" value="TreeGrafter"/>
</dbReference>
<evidence type="ECO:0000256" key="8">
    <source>
        <dbReference type="ARBA" id="ARBA00022917"/>
    </source>
</evidence>
<evidence type="ECO:0000256" key="10">
    <source>
        <dbReference type="PROSITE-ProRule" id="PRU00409"/>
    </source>
</evidence>
<dbReference type="Proteomes" id="UP000239997">
    <property type="component" value="Unassembled WGS sequence"/>
</dbReference>
<evidence type="ECO:0000313" key="15">
    <source>
        <dbReference type="Proteomes" id="UP000239997"/>
    </source>
</evidence>
<dbReference type="GO" id="GO:0006412">
    <property type="term" value="P:translation"/>
    <property type="evidence" value="ECO:0007669"/>
    <property type="project" value="UniProtKB-KW"/>
</dbReference>
<gene>
    <name evidence="12" type="ORF">IL45_08530</name>
    <name evidence="13" type="ORF">LY02_00231</name>
</gene>
<evidence type="ECO:0000256" key="5">
    <source>
        <dbReference type="ARBA" id="ARBA00022741"/>
    </source>
</evidence>
<evidence type="ECO:0000313" key="13">
    <source>
        <dbReference type="EMBL" id="PRX15019.1"/>
    </source>
</evidence>
<dbReference type="InterPro" id="IPR004666">
    <property type="entry name" value="Rp_bS6_RimK/Lys_biosynth_LsyX"/>
</dbReference>
<evidence type="ECO:0000256" key="6">
    <source>
        <dbReference type="ARBA" id="ARBA00022840"/>
    </source>
</evidence>
<dbReference type="Proteomes" id="UP000028531">
    <property type="component" value="Unassembled WGS sequence"/>
</dbReference>